<feature type="chain" id="PRO_5020460431" description="DUF2782 domain-containing protein" evidence="2">
    <location>
        <begin position="27"/>
        <end position="145"/>
    </location>
</feature>
<dbReference type="Proteomes" id="UP000295382">
    <property type="component" value="Unassembled WGS sequence"/>
</dbReference>
<dbReference type="EMBL" id="SLZQ01000016">
    <property type="protein sequence ID" value="TCS33494.1"/>
    <property type="molecule type" value="Genomic_DNA"/>
</dbReference>
<comment type="caution">
    <text evidence="3">The sequence shown here is derived from an EMBL/GenBank/DDBJ whole genome shotgun (WGS) entry which is preliminary data.</text>
</comment>
<name>A0A4R3HRA8_PAULE</name>
<dbReference type="RefSeq" id="WP_132260147.1">
    <property type="nucleotide sequence ID" value="NZ_SLZQ01000016.1"/>
</dbReference>
<feature type="signal peptide" evidence="2">
    <location>
        <begin position="1"/>
        <end position="26"/>
    </location>
</feature>
<sequence>MRSIRTHLLTGMWMAAAMAASLPALAQQSAEAPPPPRLEKLEEGEAPAVTITPPSERATITEKRAPGGKRTEVKVKSGKSTYRVQPSDEPGNAQQGDGQSIAAKPAQWEVMQFDLSRGKKVQQEPEEPPPSLPPNPNKNPAPTKK</sequence>
<protein>
    <recommendedName>
        <fullName evidence="5">DUF2782 domain-containing protein</fullName>
    </recommendedName>
</protein>
<gene>
    <name evidence="3" type="ORF">EDC30_11625</name>
</gene>
<dbReference type="AlphaFoldDB" id="A0A4R3HRA8"/>
<dbReference type="OrthoDB" id="8778878at2"/>
<organism evidence="3 4">
    <name type="scientific">Paucimonas lemoignei</name>
    <name type="common">Pseudomonas lemoignei</name>
    <dbReference type="NCBI Taxonomy" id="29443"/>
    <lineage>
        <taxon>Bacteria</taxon>
        <taxon>Pseudomonadati</taxon>
        <taxon>Pseudomonadota</taxon>
        <taxon>Betaproteobacteria</taxon>
        <taxon>Burkholderiales</taxon>
        <taxon>Burkholderiaceae</taxon>
        <taxon>Paucimonas</taxon>
    </lineage>
</organism>
<feature type="compositionally biased region" description="Basic and acidic residues" evidence="1">
    <location>
        <begin position="59"/>
        <end position="75"/>
    </location>
</feature>
<keyword evidence="2" id="KW-0732">Signal</keyword>
<evidence type="ECO:0000256" key="2">
    <source>
        <dbReference type="SAM" id="SignalP"/>
    </source>
</evidence>
<accession>A0A4R3HRA8</accession>
<evidence type="ECO:0000313" key="3">
    <source>
        <dbReference type="EMBL" id="TCS33494.1"/>
    </source>
</evidence>
<feature type="compositionally biased region" description="Pro residues" evidence="1">
    <location>
        <begin position="128"/>
        <end position="139"/>
    </location>
</feature>
<feature type="region of interest" description="Disordered" evidence="1">
    <location>
        <begin position="24"/>
        <end position="145"/>
    </location>
</feature>
<keyword evidence="4" id="KW-1185">Reference proteome</keyword>
<evidence type="ECO:0000313" key="4">
    <source>
        <dbReference type="Proteomes" id="UP000295382"/>
    </source>
</evidence>
<reference evidence="3 4" key="1">
    <citation type="submission" date="2019-03" db="EMBL/GenBank/DDBJ databases">
        <title>Genomic Encyclopedia of Type Strains, Phase IV (KMG-IV): sequencing the most valuable type-strain genomes for metagenomic binning, comparative biology and taxonomic classification.</title>
        <authorList>
            <person name="Goeker M."/>
        </authorList>
    </citation>
    <scope>NUCLEOTIDE SEQUENCE [LARGE SCALE GENOMIC DNA]</scope>
    <source>
        <strain evidence="3 4">DSM 7445</strain>
    </source>
</reference>
<proteinExistence type="predicted"/>
<evidence type="ECO:0000256" key="1">
    <source>
        <dbReference type="SAM" id="MobiDB-lite"/>
    </source>
</evidence>
<evidence type="ECO:0008006" key="5">
    <source>
        <dbReference type="Google" id="ProtNLM"/>
    </source>
</evidence>